<name>A0ACA9SM43_9GLOM</name>
<organism evidence="1 2">
    <name type="scientific">Racocetra persica</name>
    <dbReference type="NCBI Taxonomy" id="160502"/>
    <lineage>
        <taxon>Eukaryota</taxon>
        <taxon>Fungi</taxon>
        <taxon>Fungi incertae sedis</taxon>
        <taxon>Mucoromycota</taxon>
        <taxon>Glomeromycotina</taxon>
        <taxon>Glomeromycetes</taxon>
        <taxon>Diversisporales</taxon>
        <taxon>Gigasporaceae</taxon>
        <taxon>Racocetra</taxon>
    </lineage>
</organism>
<proteinExistence type="predicted"/>
<dbReference type="EMBL" id="CAJVQC010139812">
    <property type="protein sequence ID" value="CAG8843793.1"/>
    <property type="molecule type" value="Genomic_DNA"/>
</dbReference>
<evidence type="ECO:0000313" key="1">
    <source>
        <dbReference type="EMBL" id="CAG8843793.1"/>
    </source>
</evidence>
<sequence>MSDYLDKYGSDYEKLFVKSPYLKDKKILQHFQEIYDDYQTYRKNKKEYDFFEKTLNKPWQLARHKLTDKLDYQKMELSDILDYVKQEKSRQKVIKENFLFLSGLNEERSH</sequence>
<accession>A0ACA9SM43</accession>
<gene>
    <name evidence="1" type="ORF">RPERSI_LOCUS32930</name>
</gene>
<keyword evidence="2" id="KW-1185">Reference proteome</keyword>
<reference evidence="1" key="1">
    <citation type="submission" date="2021-06" db="EMBL/GenBank/DDBJ databases">
        <authorList>
            <person name="Kallberg Y."/>
            <person name="Tangrot J."/>
            <person name="Rosling A."/>
        </authorList>
    </citation>
    <scope>NUCLEOTIDE SEQUENCE</scope>
    <source>
        <strain evidence="1">MA461A</strain>
    </source>
</reference>
<feature type="non-terminal residue" evidence="1">
    <location>
        <position position="110"/>
    </location>
</feature>
<protein>
    <submittedName>
        <fullName evidence="1">15791_t:CDS:1</fullName>
    </submittedName>
</protein>
<dbReference type="Proteomes" id="UP000789920">
    <property type="component" value="Unassembled WGS sequence"/>
</dbReference>
<evidence type="ECO:0000313" key="2">
    <source>
        <dbReference type="Proteomes" id="UP000789920"/>
    </source>
</evidence>
<comment type="caution">
    <text evidence="1">The sequence shown here is derived from an EMBL/GenBank/DDBJ whole genome shotgun (WGS) entry which is preliminary data.</text>
</comment>